<gene>
    <name evidence="1" type="ORF">AVDCRST_MAG68-145</name>
</gene>
<name>A0A6J4K7I3_9BACT</name>
<dbReference type="AlphaFoldDB" id="A0A6J4K7I3"/>
<proteinExistence type="predicted"/>
<evidence type="ECO:0000313" key="1">
    <source>
        <dbReference type="EMBL" id="CAA9297525.1"/>
    </source>
</evidence>
<dbReference type="NCBIfam" id="TIGR03696">
    <property type="entry name" value="Rhs_assc_core"/>
    <property type="match status" value="1"/>
</dbReference>
<reference evidence="1" key="1">
    <citation type="submission" date="2020-02" db="EMBL/GenBank/DDBJ databases">
        <authorList>
            <person name="Meier V. D."/>
        </authorList>
    </citation>
    <scope>NUCLEOTIDE SEQUENCE</scope>
    <source>
        <strain evidence="1">AVDCRST_MAG68</strain>
    </source>
</reference>
<accession>A0A6J4K7I3</accession>
<dbReference type="InterPro" id="IPR022385">
    <property type="entry name" value="Rhs_assc_core"/>
</dbReference>
<dbReference type="PANTHER" id="PTHR32305">
    <property type="match status" value="1"/>
</dbReference>
<feature type="non-terminal residue" evidence="1">
    <location>
        <position position="1"/>
    </location>
</feature>
<protein>
    <recommendedName>
        <fullName evidence="2">Rhs-family protein</fullName>
    </recommendedName>
</protein>
<dbReference type="PANTHER" id="PTHR32305:SF15">
    <property type="entry name" value="PROTEIN RHSA-RELATED"/>
    <property type="match status" value="1"/>
</dbReference>
<evidence type="ECO:0008006" key="2">
    <source>
        <dbReference type="Google" id="ProtNLM"/>
    </source>
</evidence>
<dbReference type="Gene3D" id="2.180.10.10">
    <property type="entry name" value="RHS repeat-associated core"/>
    <property type="match status" value="1"/>
</dbReference>
<organism evidence="1">
    <name type="scientific">uncultured Gemmatimonadota bacterium</name>
    <dbReference type="NCBI Taxonomy" id="203437"/>
    <lineage>
        <taxon>Bacteria</taxon>
        <taxon>Pseudomonadati</taxon>
        <taxon>Gemmatimonadota</taxon>
        <taxon>environmental samples</taxon>
    </lineage>
</organism>
<sequence>TDKRTNAQPEYVSSRYVGAFEEVRYDALGRRVLLRARRDSAGIPEFSTMERFVWDGDQVLYEIRYPGGDTKSMLEADTVTVNNGSGYKCTPEEVVDGNLNCYKNKYSTFYGRVAYTHGAGIDQPLSLARVGYGQEQALYEPFAVMPHTDWRGLPEKGTSSSGTDVAATAELDWLTRRGSAFLNSQPPEQPQNWFGNLIGGMRTASGQLYKRNRYYDPQTGRFTQEDPIGLAGGINLYGFANGDPVSYSDPYGLCPQPACIGCPPPPCPGGDAVGSSGSGAIRPGQFIGAALAGVADFINRRGVDVLLLGIGTIERTQANVVSRVAGRGGADNVANGARLNAALALEEATSIFTRSGGLQPSVIAGSRMVIPGSQLNNRAVITELTKDGSRMADWGKYSTPTIRGPSGDFQMHFYYNSATRKANYNIDYKAVFNQ</sequence>
<dbReference type="EMBL" id="CADCTW010000010">
    <property type="protein sequence ID" value="CAA9297525.1"/>
    <property type="molecule type" value="Genomic_DNA"/>
</dbReference>
<dbReference type="InterPro" id="IPR050708">
    <property type="entry name" value="T6SS_VgrG/RHS"/>
</dbReference>